<evidence type="ECO:0000313" key="2">
    <source>
        <dbReference type="Proteomes" id="UP001160625"/>
    </source>
</evidence>
<comment type="caution">
    <text evidence="1">The sequence shown here is derived from an EMBL/GenBank/DDBJ whole genome shotgun (WGS) entry which is preliminary data.</text>
</comment>
<dbReference type="EMBL" id="JARYGZ010000001">
    <property type="protein sequence ID" value="MDH7637351.1"/>
    <property type="molecule type" value="Genomic_DNA"/>
</dbReference>
<name>A0ABT6MWK3_9SPHN</name>
<evidence type="ECO:0000313" key="1">
    <source>
        <dbReference type="EMBL" id="MDH7637351.1"/>
    </source>
</evidence>
<sequence>MARRKRILTATMADGYVKTIGPTSAPFTHYWRIVAYLRGGKTEVFWGHEKSLRDANGKRTAAEDAARQRGWERYDFEVVELAEGEG</sequence>
<proteinExistence type="predicted"/>
<dbReference type="Proteomes" id="UP001160625">
    <property type="component" value="Unassembled WGS sequence"/>
</dbReference>
<dbReference type="RefSeq" id="WP_281045120.1">
    <property type="nucleotide sequence ID" value="NZ_JARYGZ010000001.1"/>
</dbReference>
<accession>A0ABT6MWK3</accession>
<organism evidence="1 2">
    <name type="scientific">Sphingomonas oryzagri</name>
    <dbReference type="NCBI Taxonomy" id="3042314"/>
    <lineage>
        <taxon>Bacteria</taxon>
        <taxon>Pseudomonadati</taxon>
        <taxon>Pseudomonadota</taxon>
        <taxon>Alphaproteobacteria</taxon>
        <taxon>Sphingomonadales</taxon>
        <taxon>Sphingomonadaceae</taxon>
        <taxon>Sphingomonas</taxon>
    </lineage>
</organism>
<keyword evidence="2" id="KW-1185">Reference proteome</keyword>
<gene>
    <name evidence="1" type="ORF">QGN17_01285</name>
</gene>
<protein>
    <submittedName>
        <fullName evidence="1">Uncharacterized protein</fullName>
    </submittedName>
</protein>
<reference evidence="1" key="1">
    <citation type="submission" date="2023-04" db="EMBL/GenBank/DDBJ databases">
        <title>Sphingomonas sp. MAHUQ-71 isolated from rice field.</title>
        <authorList>
            <person name="Huq M.A."/>
        </authorList>
    </citation>
    <scope>NUCLEOTIDE SEQUENCE</scope>
    <source>
        <strain evidence="1">MAHUQ-71</strain>
    </source>
</reference>